<dbReference type="PANTHER" id="PTHR10587">
    <property type="entry name" value="GLYCOSYL TRANSFERASE-RELATED"/>
    <property type="match status" value="1"/>
</dbReference>
<gene>
    <name evidence="4" type="ORF">GCM10010430_63760</name>
</gene>
<evidence type="ECO:0000313" key="5">
    <source>
        <dbReference type="Proteomes" id="UP001500305"/>
    </source>
</evidence>
<keyword evidence="5" id="KW-1185">Reference proteome</keyword>
<dbReference type="RefSeq" id="WP_344640014.1">
    <property type="nucleotide sequence ID" value="NZ_BAAATR010000038.1"/>
</dbReference>
<feature type="chain" id="PRO_5046608589" description="NodB homology domain-containing protein" evidence="2">
    <location>
        <begin position="30"/>
        <end position="350"/>
    </location>
</feature>
<dbReference type="SUPFAM" id="SSF88713">
    <property type="entry name" value="Glycoside hydrolase/deacetylase"/>
    <property type="match status" value="1"/>
</dbReference>
<dbReference type="InterPro" id="IPR002509">
    <property type="entry name" value="NODB_dom"/>
</dbReference>
<feature type="region of interest" description="Disordered" evidence="1">
    <location>
        <begin position="93"/>
        <end position="150"/>
    </location>
</feature>
<feature type="signal peptide" evidence="2">
    <location>
        <begin position="1"/>
        <end position="29"/>
    </location>
</feature>
<dbReference type="Gene3D" id="3.20.20.370">
    <property type="entry name" value="Glycoside hydrolase/deacetylase"/>
    <property type="match status" value="1"/>
</dbReference>
<feature type="compositionally biased region" description="Low complexity" evidence="1">
    <location>
        <begin position="111"/>
        <end position="150"/>
    </location>
</feature>
<dbReference type="PROSITE" id="PS51677">
    <property type="entry name" value="NODB"/>
    <property type="match status" value="1"/>
</dbReference>
<keyword evidence="2" id="KW-0732">Signal</keyword>
<dbReference type="InterPro" id="IPR011330">
    <property type="entry name" value="Glyco_hydro/deAcase_b/a-brl"/>
</dbReference>
<evidence type="ECO:0000259" key="3">
    <source>
        <dbReference type="PROSITE" id="PS51677"/>
    </source>
</evidence>
<accession>A0ABN3ET24</accession>
<evidence type="ECO:0000313" key="4">
    <source>
        <dbReference type="EMBL" id="GAA2269452.1"/>
    </source>
</evidence>
<evidence type="ECO:0000256" key="2">
    <source>
        <dbReference type="SAM" id="SignalP"/>
    </source>
</evidence>
<comment type="caution">
    <text evidence="4">The sequence shown here is derived from an EMBL/GenBank/DDBJ whole genome shotgun (WGS) entry which is preliminary data.</text>
</comment>
<dbReference type="PANTHER" id="PTHR10587:SF137">
    <property type="entry name" value="4-DEOXY-4-FORMAMIDO-L-ARABINOSE-PHOSPHOUNDECAPRENOL DEFORMYLASE ARND-RELATED"/>
    <property type="match status" value="1"/>
</dbReference>
<evidence type="ECO:0000256" key="1">
    <source>
        <dbReference type="SAM" id="MobiDB-lite"/>
    </source>
</evidence>
<dbReference type="Pfam" id="PF01522">
    <property type="entry name" value="Polysacc_deac_1"/>
    <property type="match status" value="1"/>
</dbReference>
<feature type="domain" description="NodB homology" evidence="3">
    <location>
        <begin position="164"/>
        <end position="346"/>
    </location>
</feature>
<reference evidence="4 5" key="1">
    <citation type="journal article" date="2019" name="Int. J. Syst. Evol. Microbiol.">
        <title>The Global Catalogue of Microorganisms (GCM) 10K type strain sequencing project: providing services to taxonomists for standard genome sequencing and annotation.</title>
        <authorList>
            <consortium name="The Broad Institute Genomics Platform"/>
            <consortium name="The Broad Institute Genome Sequencing Center for Infectious Disease"/>
            <person name="Wu L."/>
            <person name="Ma J."/>
        </authorList>
    </citation>
    <scope>NUCLEOTIDE SEQUENCE [LARGE SCALE GENOMIC DNA]</scope>
    <source>
        <strain evidence="4 5">JCM 7356</strain>
    </source>
</reference>
<dbReference type="CDD" id="cd10917">
    <property type="entry name" value="CE4_NodB_like_6s_7s"/>
    <property type="match status" value="1"/>
</dbReference>
<organism evidence="4 5">
    <name type="scientific">Kitasatospora cystarginea</name>
    <dbReference type="NCBI Taxonomy" id="58350"/>
    <lineage>
        <taxon>Bacteria</taxon>
        <taxon>Bacillati</taxon>
        <taxon>Actinomycetota</taxon>
        <taxon>Actinomycetes</taxon>
        <taxon>Kitasatosporales</taxon>
        <taxon>Streptomycetaceae</taxon>
        <taxon>Kitasatospora</taxon>
    </lineage>
</organism>
<name>A0ABN3ET24_9ACTN</name>
<protein>
    <recommendedName>
        <fullName evidence="3">NodB homology domain-containing protein</fullName>
    </recommendedName>
</protein>
<sequence>MPDQGTTRTILRRAAAGCAALLPLALACACGPTSNGASAAASPSIHAGATASATAQSAPGRAALGSVAATTAGAPGTAAPGITVATTALPAAGAPSAATPSTPAPGPVTPGTPASGTAAPAAPTRHAPAPGTPAPAATTGPAAATAAPDAPGSSIVYRTASGGKTVALTFDDGPGPATGAILDLLKQYHAKATFCEIGPQAAANPKTVQRILDEGHRLCDHTVNHPQPMHTLPREQQVYEIDAAKAMILKSGGPDAKVAWFRAPGGDFSAQNRQIAVQDGLRPLGWTVDTRDWAKPGVPEIVATAQRELHPGGIILMHDGGGDRSQTVAALAQLLPWLVQQGYTFDFPDC</sequence>
<proteinExistence type="predicted"/>
<dbReference type="InterPro" id="IPR050248">
    <property type="entry name" value="Polysacc_deacetylase_ArnD"/>
</dbReference>
<dbReference type="EMBL" id="BAAATR010000038">
    <property type="protein sequence ID" value="GAA2269452.1"/>
    <property type="molecule type" value="Genomic_DNA"/>
</dbReference>
<dbReference type="Proteomes" id="UP001500305">
    <property type="component" value="Unassembled WGS sequence"/>
</dbReference>